<protein>
    <submittedName>
        <fullName evidence="1">Uncharacterized protein</fullName>
    </submittedName>
</protein>
<dbReference type="Gene3D" id="2.30.29.30">
    <property type="entry name" value="Pleckstrin-homology domain (PH domain)/Phosphotyrosine-binding domain (PTB)"/>
    <property type="match status" value="1"/>
</dbReference>
<accession>A0A0H5R9Z9</accession>
<reference evidence="1" key="1">
    <citation type="submission" date="2015-04" db="EMBL/GenBank/DDBJ databases">
        <title>The genome sequence of the plant pathogenic Rhizarian Plasmodiophora brassicae reveals insights in its biotrophic life cycle and the origin of chitin synthesis.</title>
        <authorList>
            <person name="Schwelm A."/>
            <person name="Fogelqvist J."/>
            <person name="Knaust A."/>
            <person name="Julke S."/>
            <person name="Lilja T."/>
            <person name="Dhandapani V."/>
            <person name="Bonilla-Rosso G."/>
            <person name="Karlsson M."/>
            <person name="Shevchenko A."/>
            <person name="Choi S.R."/>
            <person name="Kim H.G."/>
            <person name="Park J.Y."/>
            <person name="Lim Y.P."/>
            <person name="Ludwig-Muller J."/>
            <person name="Dixelius C."/>
        </authorList>
    </citation>
    <scope>NUCLEOTIDE SEQUENCE</scope>
    <source>
        <tissue evidence="1">Potato root galls</tissue>
    </source>
</reference>
<dbReference type="InterPro" id="IPR011993">
    <property type="entry name" value="PH-like_dom_sf"/>
</dbReference>
<name>A0A0H5R9Z9_9EUKA</name>
<dbReference type="EMBL" id="HACM01010060">
    <property type="protein sequence ID" value="CRZ10502.1"/>
    <property type="molecule type" value="Transcribed_RNA"/>
</dbReference>
<dbReference type="AlphaFoldDB" id="A0A0H5R9Z9"/>
<sequence length="228" mass="26612">MEVISGFHPIKVPKKKRRNTSLQILNRSYRAVMVTGMEFSKFKYGRSQRRILWCDPMLEKLYWGVSEDVKLPTGRFNIAKAKGSIDMTSIFSIIVDRKMNQSDCALFNLRFQVSQDTCLSVITTERTLDLEADSPVRCQLFVQNMVKMVTCPSFLRRREIILQQLWAISHLVTVHSSWWGKKMTISMRKRTIQPHSSSPTLTPSMPLNSMEKFTINGDFRKRCNRRLR</sequence>
<proteinExistence type="predicted"/>
<organism evidence="1">
    <name type="scientific">Spongospora subterranea</name>
    <dbReference type="NCBI Taxonomy" id="70186"/>
    <lineage>
        <taxon>Eukaryota</taxon>
        <taxon>Sar</taxon>
        <taxon>Rhizaria</taxon>
        <taxon>Endomyxa</taxon>
        <taxon>Phytomyxea</taxon>
        <taxon>Plasmodiophorida</taxon>
        <taxon>Plasmodiophoridae</taxon>
        <taxon>Spongospora</taxon>
    </lineage>
</organism>
<evidence type="ECO:0000313" key="1">
    <source>
        <dbReference type="EMBL" id="CRZ10502.1"/>
    </source>
</evidence>